<organism evidence="4 5">
    <name type="scientific">Spizellomyces punctatus (strain DAOM BR117)</name>
    <dbReference type="NCBI Taxonomy" id="645134"/>
    <lineage>
        <taxon>Eukaryota</taxon>
        <taxon>Fungi</taxon>
        <taxon>Fungi incertae sedis</taxon>
        <taxon>Chytridiomycota</taxon>
        <taxon>Chytridiomycota incertae sedis</taxon>
        <taxon>Chytridiomycetes</taxon>
        <taxon>Spizellomycetales</taxon>
        <taxon>Spizellomycetaceae</taxon>
        <taxon>Spizellomyces</taxon>
    </lineage>
</organism>
<dbReference type="GO" id="GO:0005737">
    <property type="term" value="C:cytoplasm"/>
    <property type="evidence" value="ECO:0007669"/>
    <property type="project" value="TreeGrafter"/>
</dbReference>
<keyword evidence="5" id="KW-1185">Reference proteome</keyword>
<dbReference type="RefSeq" id="XP_016607996.1">
    <property type="nucleotide sequence ID" value="XM_016753549.1"/>
</dbReference>
<dbReference type="InterPro" id="IPR002710">
    <property type="entry name" value="Dilute_dom"/>
</dbReference>
<keyword evidence="1" id="KW-0433">Leucine-rich repeat</keyword>
<dbReference type="PANTHER" id="PTHR48051">
    <property type="match status" value="1"/>
</dbReference>
<dbReference type="EMBL" id="KQ257457">
    <property type="protein sequence ID" value="KNC99956.1"/>
    <property type="molecule type" value="Genomic_DNA"/>
</dbReference>
<proteinExistence type="predicted"/>
<dbReference type="OrthoDB" id="2142419at2759"/>
<sequence>MLAIKKHEQSGTASLSWQRVSAAPPRPPLLRTRTFLSRELGSSNALDLSYGKGERPLATVLREAANRESPIFFLYLQNANLKELPEEIQLLVSLTHLDVSFNIVECISEAIFERLADLQYFNAQSNQLKALPHTLAKCTRLEQLRLFKNYLEELPDYIFTSLRHLRILDVSVNRLQRLPDAIFDACGNLEELALRRNRVSILQASIGKLKWLRRLILAGNVLQTIPETINNLANLVNLDLSDNRLTRIPYRAFAGMLALTDLNLSSNQLRELPYMGDLKSLRVLNIERNPISVLPPILATLPELEILEIDLSTTSAINSPPLELCREGLERIKTFLLASLKRSPNPSSLCEARATALNTPAPVAAEPSVDVCDGSTSAADLKPRQFLKVTAEELKEGGLLVDHQSLPLDVLALCAIRLHQEEDKHAVRNLVRKIVTALRRRLGDQKDVASLSLWLSNVVYFSSALKSHRTELKENDTLLQQLVQDVYARLIDSVRSDLSPMIVEAFSDDSNVSPQGSIPFTPSTVSSFNNRSSLREGRMTVRILLDHLSDTIKVLNQNNLPGTIVQHLIHELFRTMDAQLVNGLVLRCTRKMKSIIRRNIDVVDLWCMVNDIHLVECFVFSRSLLEIVSPEVDPSRNSPE</sequence>
<protein>
    <recommendedName>
        <fullName evidence="3">Dilute domain-containing protein</fullName>
    </recommendedName>
</protein>
<reference evidence="4 5" key="1">
    <citation type="submission" date="2009-08" db="EMBL/GenBank/DDBJ databases">
        <title>The Genome Sequence of Spizellomyces punctatus strain DAOM BR117.</title>
        <authorList>
            <consortium name="The Broad Institute Genome Sequencing Platform"/>
            <person name="Russ C."/>
            <person name="Cuomo C."/>
            <person name="Shea T."/>
            <person name="Young S.K."/>
            <person name="Zeng Q."/>
            <person name="Koehrsen M."/>
            <person name="Haas B."/>
            <person name="Borodovsky M."/>
            <person name="Guigo R."/>
            <person name="Alvarado L."/>
            <person name="Berlin A."/>
            <person name="Bochicchio J."/>
            <person name="Borenstein D."/>
            <person name="Chapman S."/>
            <person name="Chen Z."/>
            <person name="Engels R."/>
            <person name="Freedman E."/>
            <person name="Gellesch M."/>
            <person name="Goldberg J."/>
            <person name="Griggs A."/>
            <person name="Gujja S."/>
            <person name="Heiman D."/>
            <person name="Hepburn T."/>
            <person name="Howarth C."/>
            <person name="Jen D."/>
            <person name="Larson L."/>
            <person name="Lewis B."/>
            <person name="Mehta T."/>
            <person name="Park D."/>
            <person name="Pearson M."/>
            <person name="Roberts A."/>
            <person name="Saif S."/>
            <person name="Shenoy N."/>
            <person name="Sisk P."/>
            <person name="Stolte C."/>
            <person name="Sykes S."/>
            <person name="Thomson T."/>
            <person name="Walk T."/>
            <person name="White J."/>
            <person name="Yandava C."/>
            <person name="Burger G."/>
            <person name="Gray M.W."/>
            <person name="Holland P.W.H."/>
            <person name="King N."/>
            <person name="Lang F.B.F."/>
            <person name="Roger A.J."/>
            <person name="Ruiz-Trillo I."/>
            <person name="Lander E."/>
            <person name="Nusbaum C."/>
        </authorList>
    </citation>
    <scope>NUCLEOTIDE SEQUENCE [LARGE SCALE GENOMIC DNA]</scope>
    <source>
        <strain evidence="4 5">DAOM BR117</strain>
    </source>
</reference>
<dbReference type="SMART" id="SM00369">
    <property type="entry name" value="LRR_TYP"/>
    <property type="match status" value="8"/>
</dbReference>
<dbReference type="PROSITE" id="PS51450">
    <property type="entry name" value="LRR"/>
    <property type="match status" value="2"/>
</dbReference>
<name>A0A0L0HG01_SPIPD</name>
<dbReference type="Gene3D" id="3.80.10.10">
    <property type="entry name" value="Ribonuclease Inhibitor"/>
    <property type="match status" value="2"/>
</dbReference>
<keyword evidence="2" id="KW-0677">Repeat</keyword>
<evidence type="ECO:0000313" key="5">
    <source>
        <dbReference type="Proteomes" id="UP000053201"/>
    </source>
</evidence>
<dbReference type="InterPro" id="IPR001611">
    <property type="entry name" value="Leu-rich_rpt"/>
</dbReference>
<evidence type="ECO:0000259" key="3">
    <source>
        <dbReference type="PROSITE" id="PS51126"/>
    </source>
</evidence>
<dbReference type="InterPro" id="IPR050216">
    <property type="entry name" value="LRR_domain-containing"/>
</dbReference>
<dbReference type="GeneID" id="27688712"/>
<dbReference type="InParanoid" id="A0A0L0HG01"/>
<dbReference type="AlphaFoldDB" id="A0A0L0HG01"/>
<accession>A0A0L0HG01</accession>
<dbReference type="InterPro" id="IPR032675">
    <property type="entry name" value="LRR_dom_sf"/>
</dbReference>
<dbReference type="PANTHER" id="PTHR48051:SF1">
    <property type="entry name" value="RAS SUPPRESSOR PROTEIN 1"/>
    <property type="match status" value="1"/>
</dbReference>
<feature type="domain" description="Dilute" evidence="3">
    <location>
        <begin position="432"/>
        <end position="640"/>
    </location>
</feature>
<dbReference type="eggNOG" id="KOG0160">
    <property type="taxonomic scope" value="Eukaryota"/>
</dbReference>
<evidence type="ECO:0000256" key="1">
    <source>
        <dbReference type="ARBA" id="ARBA00022614"/>
    </source>
</evidence>
<dbReference type="PROSITE" id="PS51126">
    <property type="entry name" value="DILUTE"/>
    <property type="match status" value="1"/>
</dbReference>
<dbReference type="SMART" id="SM00364">
    <property type="entry name" value="LRR_BAC"/>
    <property type="match status" value="7"/>
</dbReference>
<dbReference type="VEuPathDB" id="FungiDB:SPPG_05328"/>
<dbReference type="SUPFAM" id="SSF52058">
    <property type="entry name" value="L domain-like"/>
    <property type="match status" value="1"/>
</dbReference>
<dbReference type="STRING" id="645134.A0A0L0HG01"/>
<gene>
    <name evidence="4" type="ORF">SPPG_05328</name>
</gene>
<dbReference type="eggNOG" id="KOG0619">
    <property type="taxonomic scope" value="Eukaryota"/>
</dbReference>
<evidence type="ECO:0000256" key="2">
    <source>
        <dbReference type="ARBA" id="ARBA00022737"/>
    </source>
</evidence>
<dbReference type="InterPro" id="IPR003591">
    <property type="entry name" value="Leu-rich_rpt_typical-subtyp"/>
</dbReference>
<evidence type="ECO:0000313" key="4">
    <source>
        <dbReference type="EMBL" id="KNC99956.1"/>
    </source>
</evidence>
<dbReference type="Pfam" id="PF13855">
    <property type="entry name" value="LRR_8"/>
    <property type="match status" value="2"/>
</dbReference>
<dbReference type="Proteomes" id="UP000053201">
    <property type="component" value="Unassembled WGS sequence"/>
</dbReference>